<dbReference type="VEuPathDB" id="FungiDB:AO090005000362"/>
<organism evidence="1 2">
    <name type="scientific">Aspergillus oryzae (strain ATCC 42149 / RIB 40)</name>
    <name type="common">Yellow koji mold</name>
    <dbReference type="NCBI Taxonomy" id="510516"/>
    <lineage>
        <taxon>Eukaryota</taxon>
        <taxon>Fungi</taxon>
        <taxon>Dikarya</taxon>
        <taxon>Ascomycota</taxon>
        <taxon>Pezizomycotina</taxon>
        <taxon>Eurotiomycetes</taxon>
        <taxon>Eurotiomycetidae</taxon>
        <taxon>Eurotiales</taxon>
        <taxon>Aspergillaceae</taxon>
        <taxon>Aspergillus</taxon>
        <taxon>Aspergillus subgen. Circumdati</taxon>
    </lineage>
</organism>
<proteinExistence type="predicted"/>
<keyword evidence="2" id="KW-1185">Reference proteome</keyword>
<name>Q2USN0_ASPOR</name>
<evidence type="ECO:0000313" key="1">
    <source>
        <dbReference type="EMBL" id="BAE55435.1"/>
    </source>
</evidence>
<dbReference type="EMBL" id="AP007151">
    <property type="protein sequence ID" value="BAE55435.1"/>
    <property type="molecule type" value="Genomic_DNA"/>
</dbReference>
<dbReference type="Proteomes" id="UP000006564">
    <property type="component" value="Chromosome 1"/>
</dbReference>
<dbReference type="KEGG" id="aor:AO090005000362"/>
<evidence type="ECO:0000313" key="2">
    <source>
        <dbReference type="Proteomes" id="UP000006564"/>
    </source>
</evidence>
<gene>
    <name evidence="1" type="ORF">AO090005000362</name>
</gene>
<sequence length="211" mass="24100">MSQKVIRLSGPRTSVRNLSFAYIRNFSQFSDGNSREIFSWNVASIARALRLSPSANHEWDELLAAHHVTHFMGILVRLGIQYIKHNRASLWSIEAALCGLGCSVFLDKWLRAFRTPTGPKSLTDQEHLLIAWTRDIVRDGSISINAVCPDLSSERPEDLVNYTIEVWCHIMQGDSPWPFINTPYRNSLSMMKDIRTPSRLALRPLHVRNTL</sequence>
<dbReference type="RefSeq" id="XP_023088925.1">
    <property type="nucleotide sequence ID" value="XM_023234140.1"/>
</dbReference>
<reference evidence="1 2" key="1">
    <citation type="journal article" date="2005" name="Nature">
        <title>Genome sequencing and analysis of Aspergillus oryzae.</title>
        <authorList>
            <person name="Machida M."/>
            <person name="Asai K."/>
            <person name="Sano M."/>
            <person name="Tanaka T."/>
            <person name="Kumagai T."/>
            <person name="Terai G."/>
            <person name="Kusumoto K."/>
            <person name="Arima T."/>
            <person name="Akita O."/>
            <person name="Kashiwagi Y."/>
            <person name="Abe K."/>
            <person name="Gomi K."/>
            <person name="Horiuchi H."/>
            <person name="Kitamoto K."/>
            <person name="Kobayashi T."/>
            <person name="Takeuchi M."/>
            <person name="Denning D.W."/>
            <person name="Galagan J.E."/>
            <person name="Nierman W.C."/>
            <person name="Yu J."/>
            <person name="Archer D.B."/>
            <person name="Bennett J.W."/>
            <person name="Bhatnagar D."/>
            <person name="Cleveland T.E."/>
            <person name="Fedorova N.D."/>
            <person name="Gotoh O."/>
            <person name="Horikawa H."/>
            <person name="Hosoyama A."/>
            <person name="Ichinomiya M."/>
            <person name="Igarashi R."/>
            <person name="Iwashita K."/>
            <person name="Juvvadi P.R."/>
            <person name="Kato M."/>
            <person name="Kato Y."/>
            <person name="Kin T."/>
            <person name="Kokubun A."/>
            <person name="Maeda H."/>
            <person name="Maeyama N."/>
            <person name="Maruyama J."/>
            <person name="Nagasaki H."/>
            <person name="Nakajima T."/>
            <person name="Oda K."/>
            <person name="Okada K."/>
            <person name="Paulsen I."/>
            <person name="Sakamoto K."/>
            <person name="Sawano T."/>
            <person name="Takahashi M."/>
            <person name="Takase K."/>
            <person name="Terabayashi Y."/>
            <person name="Wortman J."/>
            <person name="Yamada O."/>
            <person name="Yamagata Y."/>
            <person name="Anazawa H."/>
            <person name="Hata Y."/>
            <person name="Koide Y."/>
            <person name="Komori T."/>
            <person name="Koyama Y."/>
            <person name="Minetoki T."/>
            <person name="Suharnan S."/>
            <person name="Tanaka A."/>
            <person name="Isono K."/>
            <person name="Kuhara S."/>
            <person name="Ogasawara N."/>
            <person name="Kikuchi H."/>
        </authorList>
    </citation>
    <scope>NUCLEOTIDE SEQUENCE [LARGE SCALE GENOMIC DNA]</scope>
    <source>
        <strain evidence="2">ATCC 42149 / RIB 40</strain>
    </source>
</reference>
<dbReference type="GeneID" id="5989382"/>
<dbReference type="HOGENOM" id="CLU_1360148_0_0_1"/>
<accession>Q2USN0</accession>
<dbReference type="AlphaFoldDB" id="Q2USN0"/>
<protein>
    <submittedName>
        <fullName evidence="1">DNA, SC005</fullName>
    </submittedName>
</protein>